<organism evidence="1 2">
    <name type="scientific">Rhizobium favelukesii</name>
    <dbReference type="NCBI Taxonomy" id="348824"/>
    <lineage>
        <taxon>Bacteria</taxon>
        <taxon>Pseudomonadati</taxon>
        <taxon>Pseudomonadota</taxon>
        <taxon>Alphaproteobacteria</taxon>
        <taxon>Hyphomicrobiales</taxon>
        <taxon>Rhizobiaceae</taxon>
        <taxon>Rhizobium/Agrobacterium group</taxon>
        <taxon>Rhizobium</taxon>
    </lineage>
</organism>
<protein>
    <submittedName>
        <fullName evidence="1">Uncharacterized protein</fullName>
    </submittedName>
</protein>
<dbReference type="AlphaFoldDB" id="W6RRG4"/>
<dbReference type="PATRIC" id="fig|348824.6.peg.1396"/>
<proteinExistence type="predicted"/>
<name>W6RRG4_9HYPH</name>
<dbReference type="KEGG" id="rhl:LPU83_1297"/>
<gene>
    <name evidence="1" type="ORF">LPU83_1297</name>
</gene>
<sequence length="59" mass="6762">MMLPVPLATCPDAVRQHNLEKTHRRHSMLLTTLGRSQPPRFDANFRKKIFSHPVEIALG</sequence>
<keyword evidence="2" id="KW-1185">Reference proteome</keyword>
<evidence type="ECO:0000313" key="2">
    <source>
        <dbReference type="Proteomes" id="UP000019443"/>
    </source>
</evidence>
<reference evidence="1" key="1">
    <citation type="submission" date="2013-11" db="EMBL/GenBank/DDBJ databases">
        <title>Draft genome sequence of the broad-host-range Rhizobium sp. LPU83 strain, a member of the low-genetic diversity Oregon-like Rhizobium sp. group.</title>
        <authorList>
            <person name="Wibberg D."/>
            <person name="Puehler A."/>
            <person name="Schlueter A."/>
        </authorList>
    </citation>
    <scope>NUCLEOTIDE SEQUENCE [LARGE SCALE GENOMIC DNA]</scope>
    <source>
        <strain evidence="1">LPU83</strain>
    </source>
</reference>
<dbReference type="EMBL" id="HG916852">
    <property type="protein sequence ID" value="CDM56971.1"/>
    <property type="molecule type" value="Genomic_DNA"/>
</dbReference>
<accession>W6RRG4</accession>
<dbReference type="HOGENOM" id="CLU_2957560_0_0_5"/>
<dbReference type="Proteomes" id="UP000019443">
    <property type="component" value="Chromosome"/>
</dbReference>
<evidence type="ECO:0000313" key="1">
    <source>
        <dbReference type="EMBL" id="CDM56971.1"/>
    </source>
</evidence>